<evidence type="ECO:0000313" key="3">
    <source>
        <dbReference type="Proteomes" id="UP000001542"/>
    </source>
</evidence>
<dbReference type="VEuPathDB" id="TrichDB:TVAG_333990"/>
<gene>
    <name evidence="2" type="ORF">TVAG_333990</name>
</gene>
<keyword evidence="1" id="KW-0812">Transmembrane</keyword>
<accession>A2EIA5</accession>
<feature type="transmembrane region" description="Helical" evidence="1">
    <location>
        <begin position="39"/>
        <end position="56"/>
    </location>
</feature>
<dbReference type="RefSeq" id="XP_001319810.1">
    <property type="nucleotide sequence ID" value="XM_001319775.1"/>
</dbReference>
<feature type="transmembrane region" description="Helical" evidence="1">
    <location>
        <begin position="147"/>
        <end position="165"/>
    </location>
</feature>
<keyword evidence="3" id="KW-1185">Reference proteome</keyword>
<protein>
    <submittedName>
        <fullName evidence="2">Uncharacterized protein</fullName>
    </submittedName>
</protein>
<feature type="transmembrane region" description="Helical" evidence="1">
    <location>
        <begin position="76"/>
        <end position="99"/>
    </location>
</feature>
<keyword evidence="1" id="KW-1133">Transmembrane helix</keyword>
<feature type="transmembrane region" description="Helical" evidence="1">
    <location>
        <begin position="119"/>
        <end position="140"/>
    </location>
</feature>
<keyword evidence="1" id="KW-0472">Membrane</keyword>
<dbReference type="EMBL" id="DS113396">
    <property type="protein sequence ID" value="EAY07587.1"/>
    <property type="molecule type" value="Genomic_DNA"/>
</dbReference>
<dbReference type="KEGG" id="tva:4765481"/>
<dbReference type="Proteomes" id="UP000001542">
    <property type="component" value="Unassembled WGS sequence"/>
</dbReference>
<organism evidence="2 3">
    <name type="scientific">Trichomonas vaginalis (strain ATCC PRA-98 / G3)</name>
    <dbReference type="NCBI Taxonomy" id="412133"/>
    <lineage>
        <taxon>Eukaryota</taxon>
        <taxon>Metamonada</taxon>
        <taxon>Parabasalia</taxon>
        <taxon>Trichomonadida</taxon>
        <taxon>Trichomonadidae</taxon>
        <taxon>Trichomonas</taxon>
    </lineage>
</organism>
<proteinExistence type="predicted"/>
<evidence type="ECO:0000256" key="1">
    <source>
        <dbReference type="SAM" id="Phobius"/>
    </source>
</evidence>
<evidence type="ECO:0000313" key="2">
    <source>
        <dbReference type="EMBL" id="EAY07587.1"/>
    </source>
</evidence>
<dbReference type="AlphaFoldDB" id="A2EIA5"/>
<feature type="transmembrane region" description="Helical" evidence="1">
    <location>
        <begin position="226"/>
        <end position="245"/>
    </location>
</feature>
<feature type="transmembrane region" description="Helical" evidence="1">
    <location>
        <begin position="171"/>
        <end position="188"/>
    </location>
</feature>
<dbReference type="VEuPathDB" id="TrichDB:TVAGG3_0060260"/>
<name>A2EIA5_TRIV3</name>
<dbReference type="InParanoid" id="A2EIA5"/>
<feature type="transmembrane region" description="Helical" evidence="1">
    <location>
        <begin position="195"/>
        <end position="214"/>
    </location>
</feature>
<reference evidence="2" key="2">
    <citation type="journal article" date="2007" name="Science">
        <title>Draft genome sequence of the sexually transmitted pathogen Trichomonas vaginalis.</title>
        <authorList>
            <person name="Carlton J.M."/>
            <person name="Hirt R.P."/>
            <person name="Silva J.C."/>
            <person name="Delcher A.L."/>
            <person name="Schatz M."/>
            <person name="Zhao Q."/>
            <person name="Wortman J.R."/>
            <person name="Bidwell S.L."/>
            <person name="Alsmark U.C.M."/>
            <person name="Besteiro S."/>
            <person name="Sicheritz-Ponten T."/>
            <person name="Noel C.J."/>
            <person name="Dacks J.B."/>
            <person name="Foster P.G."/>
            <person name="Simillion C."/>
            <person name="Van de Peer Y."/>
            <person name="Miranda-Saavedra D."/>
            <person name="Barton G.J."/>
            <person name="Westrop G.D."/>
            <person name="Mueller S."/>
            <person name="Dessi D."/>
            <person name="Fiori P.L."/>
            <person name="Ren Q."/>
            <person name="Paulsen I."/>
            <person name="Zhang H."/>
            <person name="Bastida-Corcuera F.D."/>
            <person name="Simoes-Barbosa A."/>
            <person name="Brown M.T."/>
            <person name="Hayes R.D."/>
            <person name="Mukherjee M."/>
            <person name="Okumura C.Y."/>
            <person name="Schneider R."/>
            <person name="Smith A.J."/>
            <person name="Vanacova S."/>
            <person name="Villalvazo M."/>
            <person name="Haas B.J."/>
            <person name="Pertea M."/>
            <person name="Feldblyum T.V."/>
            <person name="Utterback T.R."/>
            <person name="Shu C.L."/>
            <person name="Osoegawa K."/>
            <person name="de Jong P.J."/>
            <person name="Hrdy I."/>
            <person name="Horvathova L."/>
            <person name="Zubacova Z."/>
            <person name="Dolezal P."/>
            <person name="Malik S.B."/>
            <person name="Logsdon J.M. Jr."/>
            <person name="Henze K."/>
            <person name="Gupta A."/>
            <person name="Wang C.C."/>
            <person name="Dunne R.L."/>
            <person name="Upcroft J.A."/>
            <person name="Upcroft P."/>
            <person name="White O."/>
            <person name="Salzberg S.L."/>
            <person name="Tang P."/>
            <person name="Chiu C.-H."/>
            <person name="Lee Y.-S."/>
            <person name="Embley T.M."/>
            <person name="Coombs G.H."/>
            <person name="Mottram J.C."/>
            <person name="Tachezy J."/>
            <person name="Fraser-Liggett C.M."/>
            <person name="Johnson P.J."/>
        </authorList>
    </citation>
    <scope>NUCLEOTIDE SEQUENCE [LARGE SCALE GENOMIC DNA]</scope>
    <source>
        <strain evidence="2">G3</strain>
    </source>
</reference>
<sequence length="327" mass="37551">MTYLSTIGDSFWNSCRKVENYEKNFKDIFSYFLRWTEPHIVVELCLVILAILPLIFKTRSTESYVKISRLYNVSRLSILTLFHRILYIYVIIIPLGYLLGKPPPCTAIRIGYSAAFYRLYTFPFPKLSSLLLILFYVGSLITISKPWANIVIHLIALFFTTHFIIVGDASISQALFTFSLVYILNFYSQRVRLSVLHIENAAFIILISVLFSLKGNSLLSEEKIDFTGRMISAITLLVIDEYMLIRYQYTRYGYASVGRPIDIGLETGSNEEGKYFSVLSSEEEIAFSKNLINDIFDSFVATFFFLIGLYIRHQITGVIKPSLHGLL</sequence>
<reference evidence="2" key="1">
    <citation type="submission" date="2006-10" db="EMBL/GenBank/DDBJ databases">
        <authorList>
            <person name="Amadeo P."/>
            <person name="Zhao Q."/>
            <person name="Wortman J."/>
            <person name="Fraser-Liggett C."/>
            <person name="Carlton J."/>
        </authorList>
    </citation>
    <scope>NUCLEOTIDE SEQUENCE</scope>
    <source>
        <strain evidence="2">G3</strain>
    </source>
</reference>